<dbReference type="Gene3D" id="2.170.150.80">
    <property type="entry name" value="NAC domain"/>
    <property type="match status" value="1"/>
</dbReference>
<keyword evidence="3" id="KW-0238">DNA-binding</keyword>
<keyword evidence="8" id="KW-1185">Reference proteome</keyword>
<evidence type="ECO:0000259" key="6">
    <source>
        <dbReference type="PROSITE" id="PS51005"/>
    </source>
</evidence>
<protein>
    <submittedName>
        <fullName evidence="7">NAC domain-containing protein 2</fullName>
    </submittedName>
</protein>
<evidence type="ECO:0000256" key="5">
    <source>
        <dbReference type="ARBA" id="ARBA00023242"/>
    </source>
</evidence>
<evidence type="ECO:0000256" key="1">
    <source>
        <dbReference type="ARBA" id="ARBA00004123"/>
    </source>
</evidence>
<evidence type="ECO:0000256" key="2">
    <source>
        <dbReference type="ARBA" id="ARBA00023015"/>
    </source>
</evidence>
<feature type="domain" description="NAC" evidence="6">
    <location>
        <begin position="9"/>
        <end position="159"/>
    </location>
</feature>
<dbReference type="Pfam" id="PF02365">
    <property type="entry name" value="NAM"/>
    <property type="match status" value="1"/>
</dbReference>
<evidence type="ECO:0000256" key="4">
    <source>
        <dbReference type="ARBA" id="ARBA00023163"/>
    </source>
</evidence>
<dbReference type="PANTHER" id="PTHR31744">
    <property type="entry name" value="PROTEIN CUP-SHAPED COTYLEDON 2-RELATED"/>
    <property type="match status" value="1"/>
</dbReference>
<dbReference type="PROSITE" id="PS51005">
    <property type="entry name" value="NAC"/>
    <property type="match status" value="1"/>
</dbReference>
<gene>
    <name evidence="7" type="primary">NAP2_2</name>
    <name evidence="7" type="ORF">PIB30_058805</name>
</gene>
<dbReference type="InterPro" id="IPR036093">
    <property type="entry name" value="NAC_dom_sf"/>
</dbReference>
<proteinExistence type="predicted"/>
<accession>A0ABU6QJX5</accession>
<dbReference type="PANTHER" id="PTHR31744:SF233">
    <property type="entry name" value="NAC DOMAIN-CONTAINING PROTEIN 72-LIKE"/>
    <property type="match status" value="1"/>
</dbReference>
<dbReference type="InterPro" id="IPR003441">
    <property type="entry name" value="NAC-dom"/>
</dbReference>
<keyword evidence="5" id="KW-0539">Nucleus</keyword>
<comment type="caution">
    <text evidence="7">The sequence shown here is derived from an EMBL/GenBank/DDBJ whole genome shotgun (WGS) entry which is preliminary data.</text>
</comment>
<comment type="subcellular location">
    <subcellularLocation>
        <location evidence="1">Nucleus</location>
    </subcellularLocation>
</comment>
<dbReference type="EMBL" id="JASCZI010000499">
    <property type="protein sequence ID" value="MED6112117.1"/>
    <property type="molecule type" value="Genomic_DNA"/>
</dbReference>
<organism evidence="7 8">
    <name type="scientific">Stylosanthes scabra</name>
    <dbReference type="NCBI Taxonomy" id="79078"/>
    <lineage>
        <taxon>Eukaryota</taxon>
        <taxon>Viridiplantae</taxon>
        <taxon>Streptophyta</taxon>
        <taxon>Embryophyta</taxon>
        <taxon>Tracheophyta</taxon>
        <taxon>Spermatophyta</taxon>
        <taxon>Magnoliopsida</taxon>
        <taxon>eudicotyledons</taxon>
        <taxon>Gunneridae</taxon>
        <taxon>Pentapetalae</taxon>
        <taxon>rosids</taxon>
        <taxon>fabids</taxon>
        <taxon>Fabales</taxon>
        <taxon>Fabaceae</taxon>
        <taxon>Papilionoideae</taxon>
        <taxon>50 kb inversion clade</taxon>
        <taxon>dalbergioids sensu lato</taxon>
        <taxon>Dalbergieae</taxon>
        <taxon>Pterocarpus clade</taxon>
        <taxon>Stylosanthes</taxon>
    </lineage>
</organism>
<keyword evidence="4" id="KW-0804">Transcription</keyword>
<keyword evidence="2" id="KW-0805">Transcription regulation</keyword>
<reference evidence="7 8" key="1">
    <citation type="journal article" date="2023" name="Plants (Basel)">
        <title>Bridging the Gap: Combining Genomics and Transcriptomics Approaches to Understand Stylosanthes scabra, an Orphan Legume from the Brazilian Caatinga.</title>
        <authorList>
            <person name="Ferreira-Neto J.R.C."/>
            <person name="da Silva M.D."/>
            <person name="Binneck E."/>
            <person name="de Melo N.F."/>
            <person name="da Silva R.H."/>
            <person name="de Melo A.L.T.M."/>
            <person name="Pandolfi V."/>
            <person name="Bustamante F.O."/>
            <person name="Brasileiro-Vidal A.C."/>
            <person name="Benko-Iseppon A.M."/>
        </authorList>
    </citation>
    <scope>NUCLEOTIDE SEQUENCE [LARGE SCALE GENOMIC DNA]</scope>
    <source>
        <tissue evidence="7">Leaves</tissue>
    </source>
</reference>
<evidence type="ECO:0000313" key="7">
    <source>
        <dbReference type="EMBL" id="MED6112117.1"/>
    </source>
</evidence>
<dbReference type="SUPFAM" id="SSF101941">
    <property type="entry name" value="NAC domain"/>
    <property type="match status" value="1"/>
</dbReference>
<evidence type="ECO:0000256" key="3">
    <source>
        <dbReference type="ARBA" id="ARBA00023125"/>
    </source>
</evidence>
<evidence type="ECO:0000313" key="8">
    <source>
        <dbReference type="Proteomes" id="UP001341840"/>
    </source>
</evidence>
<name>A0ABU6QJX5_9FABA</name>
<sequence>MEASTSCELPPGFRFHPTDEELIVYYLCNQATSKPCPASIIPEVDIYKFDPWELPGKAEFGEKEWYFFSPRDRKYPNGVRPNRATVSGYWKATGTDKAIYSKCKHIGVKKALVFYKGRPPKGIKTDWIMHEYRLLQPSTNRITGSMRLDDWVLCRIYKKKQAAKALDQGEEYPATVQINLNASTNNDDDDKKELMMMKNLPRTCSLTYLLDMNYFGPISHLLSDGSYNNYSSSAFENFQHSNNVDNIGIVDPFVKPQLLEMDDDTYYARDSGQSQVMKQGNDLTGYY</sequence>
<dbReference type="Proteomes" id="UP001341840">
    <property type="component" value="Unassembled WGS sequence"/>
</dbReference>